<proteinExistence type="predicted"/>
<keyword evidence="1" id="KW-1133">Transmembrane helix</keyword>
<keyword evidence="1" id="KW-0472">Membrane</keyword>
<gene>
    <name evidence="2" type="ORF">LJD69_08255</name>
</gene>
<organism evidence="2 3">
    <name type="scientific">Faecalibacillus faecis</name>
    <dbReference type="NCBI Taxonomy" id="1982628"/>
    <lineage>
        <taxon>Bacteria</taxon>
        <taxon>Bacillati</taxon>
        <taxon>Bacillota</taxon>
        <taxon>Erysipelotrichia</taxon>
        <taxon>Erysipelotrichales</taxon>
        <taxon>Coprobacillaceae</taxon>
        <taxon>Faecalibacillus</taxon>
    </lineage>
</organism>
<accession>A0AAW4VV72</accession>
<comment type="caution">
    <text evidence="2">The sequence shown here is derived from an EMBL/GenBank/DDBJ whole genome shotgun (WGS) entry which is preliminary data.</text>
</comment>
<dbReference type="EMBL" id="JAJDKZ010000020">
    <property type="protein sequence ID" value="MCB8610584.1"/>
    <property type="molecule type" value="Genomic_DNA"/>
</dbReference>
<dbReference type="AlphaFoldDB" id="A0AAW4VV72"/>
<reference evidence="2" key="1">
    <citation type="submission" date="2021-10" db="EMBL/GenBank/DDBJ databases">
        <title>Collection of gut derived symbiotic bacterial strains cultured from healthy donors.</title>
        <authorList>
            <person name="Lin H."/>
            <person name="Littmann E."/>
            <person name="Kohout C."/>
            <person name="Pamer E.G."/>
        </authorList>
    </citation>
    <scope>NUCLEOTIDE SEQUENCE</scope>
    <source>
        <strain evidence="2">DFI.4.48</strain>
    </source>
</reference>
<sequence length="206" mass="23228">MKRYVYYFLGMNILVLGITCNTLSHLGVGAFSTLPFALSSLSALTFGQANIIFYLLFVFLQIVIERKISVKFVLEIPFSFIFGFLIDFYQYLIPSMDLNIYTQIIVLLFGNTCCAIGVYFMLKGDLIMTPVDGLVLSISEVSHKPYSICKNCFDISMILSTVVVCLVCRSPIYGIGVGTVFSAFYIGRVIRFCENFKLNTYKKIES</sequence>
<evidence type="ECO:0000256" key="1">
    <source>
        <dbReference type="SAM" id="Phobius"/>
    </source>
</evidence>
<protein>
    <submittedName>
        <fullName evidence="2">DUF6198 family protein</fullName>
    </submittedName>
</protein>
<dbReference type="InterPro" id="IPR038750">
    <property type="entry name" value="YczE/YyaS-like"/>
</dbReference>
<dbReference type="PANTHER" id="PTHR40078:SF1">
    <property type="entry name" value="INTEGRAL MEMBRANE PROTEIN"/>
    <property type="match status" value="1"/>
</dbReference>
<dbReference type="Pfam" id="PF19700">
    <property type="entry name" value="DUF6198"/>
    <property type="match status" value="1"/>
</dbReference>
<evidence type="ECO:0000313" key="2">
    <source>
        <dbReference type="EMBL" id="MCB8610584.1"/>
    </source>
</evidence>
<feature type="transmembrane region" description="Helical" evidence="1">
    <location>
        <begin position="36"/>
        <end position="60"/>
    </location>
</feature>
<feature type="transmembrane region" description="Helical" evidence="1">
    <location>
        <begin position="98"/>
        <end position="122"/>
    </location>
</feature>
<name>A0AAW4VV72_9FIRM</name>
<feature type="transmembrane region" description="Helical" evidence="1">
    <location>
        <begin position="5"/>
        <end position="24"/>
    </location>
</feature>
<feature type="transmembrane region" description="Helical" evidence="1">
    <location>
        <begin position="72"/>
        <end position="92"/>
    </location>
</feature>
<dbReference type="RefSeq" id="WP_227279704.1">
    <property type="nucleotide sequence ID" value="NZ_DBGDQT010000054.1"/>
</dbReference>
<dbReference type="PANTHER" id="PTHR40078">
    <property type="entry name" value="INTEGRAL MEMBRANE PROTEIN-RELATED"/>
    <property type="match status" value="1"/>
</dbReference>
<dbReference type="Proteomes" id="UP001198439">
    <property type="component" value="Unassembled WGS sequence"/>
</dbReference>
<evidence type="ECO:0000313" key="3">
    <source>
        <dbReference type="Proteomes" id="UP001198439"/>
    </source>
</evidence>
<keyword evidence="1" id="KW-0812">Transmembrane</keyword>